<protein>
    <submittedName>
        <fullName evidence="2">Unannotated protein</fullName>
    </submittedName>
</protein>
<accession>A0A6J7JQ04</accession>
<evidence type="ECO:0000256" key="1">
    <source>
        <dbReference type="SAM" id="MobiDB-lite"/>
    </source>
</evidence>
<proteinExistence type="predicted"/>
<gene>
    <name evidence="2" type="ORF">UFOPK3564_03166</name>
</gene>
<reference evidence="2" key="1">
    <citation type="submission" date="2020-05" db="EMBL/GenBank/DDBJ databases">
        <authorList>
            <person name="Chiriac C."/>
            <person name="Salcher M."/>
            <person name="Ghai R."/>
            <person name="Kavagutti S V."/>
        </authorList>
    </citation>
    <scope>NUCLEOTIDE SEQUENCE</scope>
</reference>
<dbReference type="EMBL" id="CAFBMK010000280">
    <property type="protein sequence ID" value="CAB4944881.1"/>
    <property type="molecule type" value="Genomic_DNA"/>
</dbReference>
<evidence type="ECO:0000313" key="2">
    <source>
        <dbReference type="EMBL" id="CAB4944881.1"/>
    </source>
</evidence>
<name>A0A6J7JQ04_9ZZZZ</name>
<dbReference type="AlphaFoldDB" id="A0A6J7JQ04"/>
<feature type="region of interest" description="Disordered" evidence="1">
    <location>
        <begin position="269"/>
        <end position="311"/>
    </location>
</feature>
<organism evidence="2">
    <name type="scientific">freshwater metagenome</name>
    <dbReference type="NCBI Taxonomy" id="449393"/>
    <lineage>
        <taxon>unclassified sequences</taxon>
        <taxon>metagenomes</taxon>
        <taxon>ecological metagenomes</taxon>
    </lineage>
</organism>
<sequence length="311" mass="32197">MSSRPAALLALNGRPIDPRSVCCPAPVLGSQCTCPACATARARRTAEAGPPFTNVVSTAAVSAVAGREVDAALQRSGRTYRDLAATTGIDDPTKLGRILGRYRGLIRTDAATVRHVLNAAVGSQRAADLLDEIRTHPDSTGRTTTHLSAVSAAKTGCSGSDAITARTAIALRPALLCFADGAARWVIESPDPGGSQTHIAVLPASHGSWAVVHGRLTAAAGELRLDRLVLIDLAHDGRGPVGGLGRASGIGAAWAIGLDFAQQRGHLPIPAPLLHDPAPGPPSGRTSRHRARATPRHRTSRSLARSIPTHP</sequence>
<feature type="compositionally biased region" description="Basic residues" evidence="1">
    <location>
        <begin position="286"/>
        <end position="300"/>
    </location>
</feature>